<keyword evidence="4" id="KW-0472">Membrane</keyword>
<evidence type="ECO:0000256" key="3">
    <source>
        <dbReference type="ARBA" id="ARBA00022729"/>
    </source>
</evidence>
<dbReference type="Gene3D" id="1.25.40.390">
    <property type="match status" value="1"/>
</dbReference>
<dbReference type="SUPFAM" id="SSF48452">
    <property type="entry name" value="TPR-like"/>
    <property type="match status" value="1"/>
</dbReference>
<evidence type="ECO:0000256" key="2">
    <source>
        <dbReference type="ARBA" id="ARBA00006275"/>
    </source>
</evidence>
<keyword evidence="5" id="KW-0998">Cell outer membrane</keyword>
<accession>A0A3E1Y5V9</accession>
<dbReference type="InterPro" id="IPR011990">
    <property type="entry name" value="TPR-like_helical_dom_sf"/>
</dbReference>
<dbReference type="Pfam" id="PF07980">
    <property type="entry name" value="SusD_RagB"/>
    <property type="match status" value="1"/>
</dbReference>
<dbReference type="InterPro" id="IPR012944">
    <property type="entry name" value="SusD_RagB_dom"/>
</dbReference>
<dbReference type="InterPro" id="IPR033985">
    <property type="entry name" value="SusD-like_N"/>
</dbReference>
<dbReference type="GO" id="GO:0009279">
    <property type="term" value="C:cell outer membrane"/>
    <property type="evidence" value="ECO:0007669"/>
    <property type="project" value="UniProtKB-SubCell"/>
</dbReference>
<dbReference type="AlphaFoldDB" id="A0A3E1Y5V9"/>
<keyword evidence="3" id="KW-0732">Signal</keyword>
<dbReference type="CDD" id="cd08977">
    <property type="entry name" value="SusD"/>
    <property type="match status" value="1"/>
</dbReference>
<comment type="caution">
    <text evidence="8">The sequence shown here is derived from an EMBL/GenBank/DDBJ whole genome shotgun (WGS) entry which is preliminary data.</text>
</comment>
<keyword evidence="9" id="KW-1185">Reference proteome</keyword>
<reference evidence="8 9" key="1">
    <citation type="submission" date="2018-07" db="EMBL/GenBank/DDBJ databases">
        <title>Chitinophaga K2CV101002-2 sp. nov., isolated from a monsoon evergreen broad-leaved forest soil.</title>
        <authorList>
            <person name="Lv Y."/>
        </authorList>
    </citation>
    <scope>NUCLEOTIDE SEQUENCE [LARGE SCALE GENOMIC DNA]</scope>
    <source>
        <strain evidence="8 9">GDMCC 1.1288</strain>
    </source>
</reference>
<evidence type="ECO:0000256" key="1">
    <source>
        <dbReference type="ARBA" id="ARBA00004442"/>
    </source>
</evidence>
<protein>
    <submittedName>
        <fullName evidence="8">RagB/SusD family nutrient uptake outer membrane protein</fullName>
    </submittedName>
</protein>
<evidence type="ECO:0000313" key="8">
    <source>
        <dbReference type="EMBL" id="RFS20124.1"/>
    </source>
</evidence>
<feature type="domain" description="SusD-like N-terminal" evidence="7">
    <location>
        <begin position="29"/>
        <end position="232"/>
    </location>
</feature>
<evidence type="ECO:0000259" key="6">
    <source>
        <dbReference type="Pfam" id="PF07980"/>
    </source>
</evidence>
<sequence length="511" mass="57352">MFLNVITMLKNILVMLAFGWVLTASSCKKFLDQTPVSSTTTGNAYKTGDDIEAALTGAYNSFMSTNFYQWEIYAHTDVRSDNAYCGGSNDVDYYQLDMNSIPNTNGSVYRAWTELYAAIARANSVLVNIDNIKDESLTDVRRQQIIGEALFLRSFHYYQLVSLWGGVPLERYSNSAASKDINLPRATAEQTYTFIDSCLQVAVRNLPASYGADNVDKVRATKGAAYALLAKIWAQRPEKNYTKVSLYCDSVLLQGYSLVTNYTYLFDGNHNYNTESIMEIPYIANTSGVVNWGTEMLYPTHDNGQVPNDTWQRYCVPSRTLVNAFEKAGDLVRKNASVSFESAPWSDDYWNPCGASDIAVPFAFKAHNPSNWSGGDHTYLLRLADILLLKAEALAMLGDLEHSASYVNDVRSRVNLPDISGDSKLDMLTKILNERQLELAFEWQRWNDLIRYNVAVSTMNGLNETYYICNDDGSMKKGGAINYNFNDNKTLLPIPLTELQANPNLTQNKGY</sequence>
<evidence type="ECO:0000256" key="5">
    <source>
        <dbReference type="ARBA" id="ARBA00023237"/>
    </source>
</evidence>
<comment type="subcellular location">
    <subcellularLocation>
        <location evidence="1">Cell outer membrane</location>
    </subcellularLocation>
</comment>
<dbReference type="Pfam" id="PF14322">
    <property type="entry name" value="SusD-like_3"/>
    <property type="match status" value="1"/>
</dbReference>
<name>A0A3E1Y5V9_9BACT</name>
<organism evidence="8 9">
    <name type="scientific">Chitinophaga silvatica</name>
    <dbReference type="NCBI Taxonomy" id="2282649"/>
    <lineage>
        <taxon>Bacteria</taxon>
        <taxon>Pseudomonadati</taxon>
        <taxon>Bacteroidota</taxon>
        <taxon>Chitinophagia</taxon>
        <taxon>Chitinophagales</taxon>
        <taxon>Chitinophagaceae</taxon>
        <taxon>Chitinophaga</taxon>
    </lineage>
</organism>
<comment type="similarity">
    <text evidence="2">Belongs to the SusD family.</text>
</comment>
<evidence type="ECO:0000313" key="9">
    <source>
        <dbReference type="Proteomes" id="UP000260644"/>
    </source>
</evidence>
<gene>
    <name evidence="8" type="ORF">DVR12_20625</name>
</gene>
<proteinExistence type="inferred from homology"/>
<dbReference type="Proteomes" id="UP000260644">
    <property type="component" value="Unassembled WGS sequence"/>
</dbReference>
<evidence type="ECO:0000259" key="7">
    <source>
        <dbReference type="Pfam" id="PF14322"/>
    </source>
</evidence>
<feature type="domain" description="RagB/SusD" evidence="6">
    <location>
        <begin position="368"/>
        <end position="511"/>
    </location>
</feature>
<evidence type="ECO:0000256" key="4">
    <source>
        <dbReference type="ARBA" id="ARBA00023136"/>
    </source>
</evidence>
<dbReference type="EMBL" id="QPMM01000011">
    <property type="protein sequence ID" value="RFS20124.1"/>
    <property type="molecule type" value="Genomic_DNA"/>
</dbReference>